<keyword evidence="2" id="KW-1185">Reference proteome</keyword>
<gene>
    <name evidence="1" type="ORF">RR46_13634</name>
</gene>
<dbReference type="Proteomes" id="UP000053268">
    <property type="component" value="Unassembled WGS sequence"/>
</dbReference>
<evidence type="ECO:0000313" key="2">
    <source>
        <dbReference type="Proteomes" id="UP000053268"/>
    </source>
</evidence>
<dbReference type="STRING" id="66420.A0A194PH86"/>
<reference evidence="1 2" key="1">
    <citation type="journal article" date="2015" name="Nat. Commun.">
        <title>Outbred genome sequencing and CRISPR/Cas9 gene editing in butterflies.</title>
        <authorList>
            <person name="Li X."/>
            <person name="Fan D."/>
            <person name="Zhang W."/>
            <person name="Liu G."/>
            <person name="Zhang L."/>
            <person name="Zhao L."/>
            <person name="Fang X."/>
            <person name="Chen L."/>
            <person name="Dong Y."/>
            <person name="Chen Y."/>
            <person name="Ding Y."/>
            <person name="Zhao R."/>
            <person name="Feng M."/>
            <person name="Zhu Y."/>
            <person name="Feng Y."/>
            <person name="Jiang X."/>
            <person name="Zhu D."/>
            <person name="Xiang H."/>
            <person name="Feng X."/>
            <person name="Li S."/>
            <person name="Wang J."/>
            <person name="Zhang G."/>
            <person name="Kronforst M.R."/>
            <person name="Wang W."/>
        </authorList>
    </citation>
    <scope>NUCLEOTIDE SEQUENCE [LARGE SCALE GENOMIC DNA]</scope>
    <source>
        <strain evidence="1">Ya'a_city_454_Px</strain>
        <tissue evidence="1">Whole body</tissue>
    </source>
</reference>
<proteinExistence type="predicted"/>
<name>A0A194PH86_PAPXU</name>
<dbReference type="AlphaFoldDB" id="A0A194PH86"/>
<organism evidence="1 2">
    <name type="scientific">Papilio xuthus</name>
    <name type="common">Asian swallowtail butterfly</name>
    <dbReference type="NCBI Taxonomy" id="66420"/>
    <lineage>
        <taxon>Eukaryota</taxon>
        <taxon>Metazoa</taxon>
        <taxon>Ecdysozoa</taxon>
        <taxon>Arthropoda</taxon>
        <taxon>Hexapoda</taxon>
        <taxon>Insecta</taxon>
        <taxon>Pterygota</taxon>
        <taxon>Neoptera</taxon>
        <taxon>Endopterygota</taxon>
        <taxon>Lepidoptera</taxon>
        <taxon>Glossata</taxon>
        <taxon>Ditrysia</taxon>
        <taxon>Papilionoidea</taxon>
        <taxon>Papilionidae</taxon>
        <taxon>Papilioninae</taxon>
        <taxon>Papilio</taxon>
    </lineage>
</organism>
<accession>A0A194PH86</accession>
<dbReference type="EMBL" id="KQ459604">
    <property type="protein sequence ID" value="KPI92413.1"/>
    <property type="molecule type" value="Genomic_DNA"/>
</dbReference>
<sequence length="144" mass="16421">MKRHKQVAVELSENKIQDENASIEIDGRGNIPDIEIVPEVETAIVEENVLTEPEQVNDSGQVNDSEQVNDLDPIENIVQSTDANHTNENLDAIVEEVINRLIERKVYDDKTKPEDIKLEDRQMIQKIVEEVLAEKINYKSSSEK</sequence>
<protein>
    <submittedName>
        <fullName evidence="1">Uncharacterized protein</fullName>
    </submittedName>
</protein>
<evidence type="ECO:0000313" key="1">
    <source>
        <dbReference type="EMBL" id="KPI92413.1"/>
    </source>
</evidence>